<dbReference type="EnsemblMetazoa" id="ASIC015672-RA">
    <property type="protein sequence ID" value="ASIC015672-PA"/>
    <property type="gene ID" value="ASIC015672"/>
</dbReference>
<dbReference type="EMBL" id="KE525332">
    <property type="protein sequence ID" value="KFB47631.1"/>
    <property type="molecule type" value="Genomic_DNA"/>
</dbReference>
<evidence type="ECO:0000313" key="3">
    <source>
        <dbReference type="Proteomes" id="UP000030765"/>
    </source>
</evidence>
<protein>
    <submittedName>
        <fullName evidence="1 2">Uncharacterized protein</fullName>
    </submittedName>
</protein>
<dbReference type="VEuPathDB" id="VectorBase:ASIC015672"/>
<dbReference type="EMBL" id="ATLV01022389">
    <property type="status" value="NOT_ANNOTATED_CDS"/>
    <property type="molecule type" value="Genomic_DNA"/>
</dbReference>
<dbReference type="AlphaFoldDB" id="A0A084WBN7"/>
<dbReference type="Proteomes" id="UP000030765">
    <property type="component" value="Unassembled WGS sequence"/>
</dbReference>
<evidence type="ECO:0000313" key="2">
    <source>
        <dbReference type="EnsemblMetazoa" id="ASIC015672-PA"/>
    </source>
</evidence>
<proteinExistence type="predicted"/>
<name>A0A084WBN7_ANOSI</name>
<keyword evidence="3" id="KW-1185">Reference proteome</keyword>
<reference evidence="2" key="2">
    <citation type="submission" date="2020-05" db="UniProtKB">
        <authorList>
            <consortium name="EnsemblMetazoa"/>
        </authorList>
    </citation>
    <scope>IDENTIFICATION</scope>
</reference>
<organism evidence="1">
    <name type="scientific">Anopheles sinensis</name>
    <name type="common">Mosquito</name>
    <dbReference type="NCBI Taxonomy" id="74873"/>
    <lineage>
        <taxon>Eukaryota</taxon>
        <taxon>Metazoa</taxon>
        <taxon>Ecdysozoa</taxon>
        <taxon>Arthropoda</taxon>
        <taxon>Hexapoda</taxon>
        <taxon>Insecta</taxon>
        <taxon>Pterygota</taxon>
        <taxon>Neoptera</taxon>
        <taxon>Endopterygota</taxon>
        <taxon>Diptera</taxon>
        <taxon>Nematocera</taxon>
        <taxon>Culicoidea</taxon>
        <taxon>Culicidae</taxon>
        <taxon>Anophelinae</taxon>
        <taxon>Anopheles</taxon>
    </lineage>
</organism>
<reference evidence="1 3" key="1">
    <citation type="journal article" date="2014" name="BMC Genomics">
        <title>Genome sequence of Anopheles sinensis provides insight into genetics basis of mosquito competence for malaria parasites.</title>
        <authorList>
            <person name="Zhou D."/>
            <person name="Zhang D."/>
            <person name="Ding G."/>
            <person name="Shi L."/>
            <person name="Hou Q."/>
            <person name="Ye Y."/>
            <person name="Xu Y."/>
            <person name="Zhou H."/>
            <person name="Xiong C."/>
            <person name="Li S."/>
            <person name="Yu J."/>
            <person name="Hong S."/>
            <person name="Yu X."/>
            <person name="Zou P."/>
            <person name="Chen C."/>
            <person name="Chang X."/>
            <person name="Wang W."/>
            <person name="Lv Y."/>
            <person name="Sun Y."/>
            <person name="Ma L."/>
            <person name="Shen B."/>
            <person name="Zhu C."/>
        </authorList>
    </citation>
    <scope>NUCLEOTIDE SEQUENCE [LARGE SCALE GENOMIC DNA]</scope>
</reference>
<evidence type="ECO:0000313" key="1">
    <source>
        <dbReference type="EMBL" id="KFB47631.1"/>
    </source>
</evidence>
<sequence length="60" mass="6479">MNIHSVGHERKRTTTGVDVFLENTSGKTLDKLFTEPLEGGVFALEAPVGLFLSTFAGTKL</sequence>
<accession>A0A084WBN7</accession>
<gene>
    <name evidence="1" type="ORF">ZHAS_00015672</name>
</gene>